<proteinExistence type="predicted"/>
<accession>A0AA92Q9M4</accession>
<evidence type="ECO:0000313" key="2">
    <source>
        <dbReference type="EMBL" id="QOK95039.1"/>
    </source>
</evidence>
<feature type="transmembrane region" description="Helical" evidence="1">
    <location>
        <begin position="119"/>
        <end position="138"/>
    </location>
</feature>
<keyword evidence="1" id="KW-1133">Transmembrane helix</keyword>
<protein>
    <recommendedName>
        <fullName evidence="4">Transmembrane protein</fullName>
    </recommendedName>
</protein>
<dbReference type="Proteomes" id="UP000593970">
    <property type="component" value="Chromosome"/>
</dbReference>
<dbReference type="AlphaFoldDB" id="A0AA92Q9M4"/>
<evidence type="ECO:0000313" key="3">
    <source>
        <dbReference type="Proteomes" id="UP000593970"/>
    </source>
</evidence>
<feature type="transmembrane region" description="Helical" evidence="1">
    <location>
        <begin position="81"/>
        <end position="107"/>
    </location>
</feature>
<gene>
    <name evidence="2" type="ORF">HF909_00265</name>
</gene>
<dbReference type="EMBL" id="CP051169">
    <property type="protein sequence ID" value="QOK95039.1"/>
    <property type="molecule type" value="Genomic_DNA"/>
</dbReference>
<reference evidence="3" key="1">
    <citation type="submission" date="2020-04" db="EMBL/GenBank/DDBJ databases">
        <title>Ralstonia solanacearum UW576, UW763, UW773, and UW774.</title>
        <authorList>
            <person name="Steidl O."/>
            <person name="Truchon A."/>
            <person name="Allen C."/>
        </authorList>
    </citation>
    <scope>NUCLEOTIDE SEQUENCE [LARGE SCALE GENOMIC DNA]</scope>
    <source>
        <strain evidence="3">UW774</strain>
    </source>
</reference>
<evidence type="ECO:0000256" key="1">
    <source>
        <dbReference type="SAM" id="Phobius"/>
    </source>
</evidence>
<keyword evidence="1" id="KW-0812">Transmembrane</keyword>
<organism evidence="2 3">
    <name type="scientific">Ralstonia solanacearum</name>
    <name type="common">Pseudomonas solanacearum</name>
    <dbReference type="NCBI Taxonomy" id="305"/>
    <lineage>
        <taxon>Bacteria</taxon>
        <taxon>Pseudomonadati</taxon>
        <taxon>Pseudomonadota</taxon>
        <taxon>Betaproteobacteria</taxon>
        <taxon>Burkholderiales</taxon>
        <taxon>Burkholderiaceae</taxon>
        <taxon>Ralstonia</taxon>
        <taxon>Ralstonia solanacearum species complex</taxon>
    </lineage>
</organism>
<sequence length="143" mass="15464">MTILMKGARQSLGALWFIGGGIVYLLLITLSLVGRFEDQADKVWAWFLPTTMPTLTLIAGVLATGAAKLNPQALSQEVEPFLFWASLAASGLYLLCVVLIVVVPMLAGLPVLESMHQSNLFLGPFQSIVTALLGVFFVRSGRR</sequence>
<evidence type="ECO:0008006" key="4">
    <source>
        <dbReference type="Google" id="ProtNLM"/>
    </source>
</evidence>
<name>A0AA92Q9M4_RALSL</name>
<feature type="transmembrane region" description="Helical" evidence="1">
    <location>
        <begin position="12"/>
        <end position="34"/>
    </location>
</feature>
<keyword evidence="1" id="KW-0472">Membrane</keyword>
<feature type="transmembrane region" description="Helical" evidence="1">
    <location>
        <begin position="46"/>
        <end position="69"/>
    </location>
</feature>